<evidence type="ECO:0000313" key="1">
    <source>
        <dbReference type="EMBL" id="RXH95411.1"/>
    </source>
</evidence>
<name>A0A498JQ69_MALDO</name>
<accession>A0A498JQ69</accession>
<reference evidence="1 2" key="1">
    <citation type="submission" date="2018-10" db="EMBL/GenBank/DDBJ databases">
        <title>A high-quality apple genome assembly.</title>
        <authorList>
            <person name="Hu J."/>
        </authorList>
    </citation>
    <scope>NUCLEOTIDE SEQUENCE [LARGE SCALE GENOMIC DNA]</scope>
    <source>
        <strain evidence="2">cv. HFTH1</strain>
        <tissue evidence="1">Young leaf</tissue>
    </source>
</reference>
<keyword evidence="2" id="KW-1185">Reference proteome</keyword>
<dbReference type="Proteomes" id="UP000290289">
    <property type="component" value="Chromosome 6"/>
</dbReference>
<comment type="caution">
    <text evidence="1">The sequence shown here is derived from an EMBL/GenBank/DDBJ whole genome shotgun (WGS) entry which is preliminary data.</text>
</comment>
<gene>
    <name evidence="1" type="ORF">DVH24_007911</name>
</gene>
<dbReference type="AlphaFoldDB" id="A0A498JQ69"/>
<organism evidence="1 2">
    <name type="scientific">Malus domestica</name>
    <name type="common">Apple</name>
    <name type="synonym">Pyrus malus</name>
    <dbReference type="NCBI Taxonomy" id="3750"/>
    <lineage>
        <taxon>Eukaryota</taxon>
        <taxon>Viridiplantae</taxon>
        <taxon>Streptophyta</taxon>
        <taxon>Embryophyta</taxon>
        <taxon>Tracheophyta</taxon>
        <taxon>Spermatophyta</taxon>
        <taxon>Magnoliopsida</taxon>
        <taxon>eudicotyledons</taxon>
        <taxon>Gunneridae</taxon>
        <taxon>Pentapetalae</taxon>
        <taxon>rosids</taxon>
        <taxon>fabids</taxon>
        <taxon>Rosales</taxon>
        <taxon>Rosaceae</taxon>
        <taxon>Amygdaloideae</taxon>
        <taxon>Maleae</taxon>
        <taxon>Malus</taxon>
    </lineage>
</organism>
<protein>
    <submittedName>
        <fullName evidence="1">Uncharacterized protein</fullName>
    </submittedName>
</protein>
<evidence type="ECO:0000313" key="2">
    <source>
        <dbReference type="Proteomes" id="UP000290289"/>
    </source>
</evidence>
<proteinExistence type="predicted"/>
<dbReference type="EMBL" id="RDQH01000332">
    <property type="protein sequence ID" value="RXH95411.1"/>
    <property type="molecule type" value="Genomic_DNA"/>
</dbReference>
<sequence length="69" mass="7901">MDRLNHFAWGFISFEQLHHSHSFAISKIGTCRIEGDGEGDEDEEEEEVRETKKAHQSKWGCKGFSLFSG</sequence>